<feature type="compositionally biased region" description="Polar residues" evidence="2">
    <location>
        <begin position="1"/>
        <end position="13"/>
    </location>
</feature>
<evidence type="ECO:0008006" key="4">
    <source>
        <dbReference type="Google" id="ProtNLM"/>
    </source>
</evidence>
<dbReference type="EMBL" id="NVUS01000018">
    <property type="protein sequence ID" value="PCI98940.1"/>
    <property type="molecule type" value="Genomic_DNA"/>
</dbReference>
<evidence type="ECO:0000256" key="1">
    <source>
        <dbReference type="ARBA" id="ARBA00044755"/>
    </source>
</evidence>
<dbReference type="PANTHER" id="PTHR35024:SF4">
    <property type="entry name" value="POLYMER-FORMING CYTOSKELETAL PROTEIN"/>
    <property type="match status" value="1"/>
</dbReference>
<comment type="similarity">
    <text evidence="1">Belongs to the bactofilin family.</text>
</comment>
<accession>A0A2A4YWD1</accession>
<reference key="1">
    <citation type="submission" date="2017-08" db="EMBL/GenBank/DDBJ databases">
        <title>A dynamic microbial community with high functional redundancy inhabits the cold, oxic subseafloor aquifer.</title>
        <authorList>
            <person name="Tully B.J."/>
            <person name="Wheat C.G."/>
            <person name="Glazer B.T."/>
            <person name="Huber J.A."/>
        </authorList>
    </citation>
    <scope>NUCLEOTIDE SEQUENCE [LARGE SCALE GENOMIC DNA]</scope>
</reference>
<evidence type="ECO:0000256" key="2">
    <source>
        <dbReference type="SAM" id="MobiDB-lite"/>
    </source>
</evidence>
<dbReference type="Pfam" id="PF04519">
    <property type="entry name" value="Bactofilin"/>
    <property type="match status" value="1"/>
</dbReference>
<dbReference type="AlphaFoldDB" id="A0A2A4YWD1"/>
<dbReference type="PANTHER" id="PTHR35024">
    <property type="entry name" value="HYPOTHETICAL CYTOSOLIC PROTEIN"/>
    <property type="match status" value="1"/>
</dbReference>
<reference evidence="3" key="2">
    <citation type="journal article" date="2018" name="ISME J.">
        <title>A dynamic microbial community with high functional redundancy inhabits the cold, oxic subseafloor aquifer.</title>
        <authorList>
            <person name="Tully B.J."/>
            <person name="Wheat C.G."/>
            <person name="Glazer B.T."/>
            <person name="Huber J.A."/>
        </authorList>
    </citation>
    <scope>NUCLEOTIDE SEQUENCE</scope>
    <source>
        <strain evidence="3">NORP83</strain>
    </source>
</reference>
<sequence>MFNKKNPNGSNPSAQANGNGPAPIAPPQMRKPATIAPLPPKRKDAGTPPAAPAAPAAAPQAMAAPIPQNDNITYIGSDIVVTGSLQSSGEIIIEGTVDGDVRAQKIIIKNNAIITGELASEELIIHGRVNGVVRGMKILLASDCILNGDILHETLSIESGAQFEGSCKRSDDPLGVKSKPGKKGAAIKPLAAVEAAVAAEE</sequence>
<comment type="caution">
    <text evidence="3">The sequence shown here is derived from an EMBL/GenBank/DDBJ whole genome shotgun (WGS) entry which is preliminary data.</text>
</comment>
<organism evidence="3">
    <name type="scientific">OCS116 cluster bacterium</name>
    <dbReference type="NCBI Taxonomy" id="2030921"/>
    <lineage>
        <taxon>Bacteria</taxon>
        <taxon>Pseudomonadati</taxon>
        <taxon>Pseudomonadota</taxon>
        <taxon>Alphaproteobacteria</taxon>
        <taxon>OCS116 cluster</taxon>
    </lineage>
</organism>
<dbReference type="InterPro" id="IPR007607">
    <property type="entry name" value="BacA/B"/>
</dbReference>
<feature type="region of interest" description="Disordered" evidence="2">
    <location>
        <begin position="1"/>
        <end position="61"/>
    </location>
</feature>
<protein>
    <recommendedName>
        <fullName evidence="4">Cell shape determination protein CcmA</fullName>
    </recommendedName>
</protein>
<gene>
    <name evidence="3" type="ORF">COB13_12690</name>
</gene>
<proteinExistence type="inferred from homology"/>
<name>A0A2A4YWD1_9PROT</name>
<evidence type="ECO:0000313" key="3">
    <source>
        <dbReference type="EMBL" id="PCI98940.1"/>
    </source>
</evidence>